<dbReference type="PANTHER" id="PTHR31392">
    <property type="entry name" value="ALPHA-1,3-MANNOSYLTRANSFERASE MNN1-RELATED"/>
    <property type="match status" value="1"/>
</dbReference>
<evidence type="ECO:0000256" key="6">
    <source>
        <dbReference type="ARBA" id="ARBA00022968"/>
    </source>
</evidence>
<evidence type="ECO:0000256" key="4">
    <source>
        <dbReference type="ARBA" id="ARBA00022679"/>
    </source>
</evidence>
<dbReference type="Proteomes" id="UP001251528">
    <property type="component" value="Unassembled WGS sequence"/>
</dbReference>
<evidence type="ECO:0000256" key="2">
    <source>
        <dbReference type="ARBA" id="ARBA00009105"/>
    </source>
</evidence>
<comment type="similarity">
    <text evidence="2">Belongs to the MNN1/MNT family.</text>
</comment>
<accession>A0AAJ0CTJ2</accession>
<comment type="caution">
    <text evidence="10">The sequence shown here is derived from an EMBL/GenBank/DDBJ whole genome shotgun (WGS) entry which is preliminary data.</text>
</comment>
<evidence type="ECO:0000313" key="10">
    <source>
        <dbReference type="EMBL" id="KAK2604005.1"/>
    </source>
</evidence>
<dbReference type="GO" id="GO:0005794">
    <property type="term" value="C:Golgi apparatus"/>
    <property type="evidence" value="ECO:0007669"/>
    <property type="project" value="TreeGrafter"/>
</dbReference>
<dbReference type="GO" id="GO:0000033">
    <property type="term" value="F:alpha-1,3-mannosyltransferase activity"/>
    <property type="evidence" value="ECO:0007669"/>
    <property type="project" value="TreeGrafter"/>
</dbReference>
<dbReference type="PANTHER" id="PTHR31392:SF1">
    <property type="entry name" value="ALPHA-1,3-MANNOSYLTRANSFERASE MNN1-RELATED"/>
    <property type="match status" value="1"/>
</dbReference>
<dbReference type="SUPFAM" id="SSF53448">
    <property type="entry name" value="Nucleotide-diphospho-sugar transferases"/>
    <property type="match status" value="1"/>
</dbReference>
<evidence type="ECO:0000256" key="5">
    <source>
        <dbReference type="ARBA" id="ARBA00022692"/>
    </source>
</evidence>
<keyword evidence="9" id="KW-0325">Glycoprotein</keyword>
<reference evidence="10" key="1">
    <citation type="submission" date="2023-06" db="EMBL/GenBank/DDBJ databases">
        <title>Conoideocrella luteorostrata (Hypocreales: Clavicipitaceae), a potential biocontrol fungus for elongate hemlock scale in United States Christmas tree production areas.</title>
        <authorList>
            <person name="Barrett H."/>
            <person name="Lovett B."/>
            <person name="Macias A.M."/>
            <person name="Stajich J.E."/>
            <person name="Kasson M.T."/>
        </authorList>
    </citation>
    <scope>NUCLEOTIDE SEQUENCE</scope>
    <source>
        <strain evidence="10">ARSEF 14590</strain>
    </source>
</reference>
<sequence length="799" mass="89514">MFVILTLIIFMFIKRTVHLNLRLLLQPLSPAGNSGAGFENDIEFVEQKTTHTTLLASIEKKAQSPWTFPRDSGQSRLSIPYTNFPERPKLEDAFARIAALLPGELETRELLKYIKGTGAEKLHEIGLRTREYGKLLSAWEDLHSAVVRGKDDSFVRDDIIQYLQHHQLASSTTPENHHELAVRVQNFEAYKSLLSKLEHLLFPWTAPYFAGNMALHYHFKHGGRGIVLTANSRQAQYLQTSIPTIRKLGCTLPIEIMYLGDSDLGDDYRTDLEALDGVITRDVESMVNDEGWELAGWAVKPFAILFSSFREVIFIDADSLFFQNPAILFDDHNYQKTGALFFKDRSMHPASKKKWLQRVLPKPISAQARKTPFWTGESSHVQESGVIVVDKWRHFIALLMVARMNGPERDGNKAKGIIGVYDMVYGDKETFWLGWELVGDSDYAFHQGEVGAMGVLRTPPIKDKEGMKPSGLGFKSGSDLANARAVDGTPVFNDTERQECSDGFAASGELLQQVPTMITTLDSDVKAFVGDVAAPTAQTSAPPDWISSALKTATSFLGDALDPQVRYKVVGKVIKFAFTIAGKVFSFVVDTLNSFFPAFTSFLRHAIKAGMQKLMKLLGYRFDVTRIKQTQEVLIAAFNASKSKTNMFMKMNKGAIRAGFDLARGTLHDYIRDNRPAPKAEPGGKSILGWLFDNPIIKFLMRFNPFSIMVEAASEAAREEFGESFRFPDFSAIVNIFTKALPAGLEDQMLNIMRLLDSVQVRFASFKNDAKTALNELRGLLGDIFWTLFDAIQCFILTL</sequence>
<keyword evidence="7" id="KW-1133">Transmembrane helix</keyword>
<name>A0AAJ0CTJ2_9HYPO</name>
<gene>
    <name evidence="10" type="ORF">QQS21_003841</name>
</gene>
<evidence type="ECO:0000256" key="1">
    <source>
        <dbReference type="ARBA" id="ARBA00004606"/>
    </source>
</evidence>
<keyword evidence="6" id="KW-0735">Signal-anchor</keyword>
<organism evidence="10 11">
    <name type="scientific">Conoideocrella luteorostrata</name>
    <dbReference type="NCBI Taxonomy" id="1105319"/>
    <lineage>
        <taxon>Eukaryota</taxon>
        <taxon>Fungi</taxon>
        <taxon>Dikarya</taxon>
        <taxon>Ascomycota</taxon>
        <taxon>Pezizomycotina</taxon>
        <taxon>Sordariomycetes</taxon>
        <taxon>Hypocreomycetidae</taxon>
        <taxon>Hypocreales</taxon>
        <taxon>Clavicipitaceae</taxon>
        <taxon>Conoideocrella</taxon>
    </lineage>
</organism>
<keyword evidence="8" id="KW-0472">Membrane</keyword>
<dbReference type="GO" id="GO:0006493">
    <property type="term" value="P:protein O-linked glycosylation"/>
    <property type="evidence" value="ECO:0007669"/>
    <property type="project" value="TreeGrafter"/>
</dbReference>
<keyword evidence="3" id="KW-0328">Glycosyltransferase</keyword>
<dbReference type="Pfam" id="PF11051">
    <property type="entry name" value="Mannosyl_trans3"/>
    <property type="match status" value="1"/>
</dbReference>
<dbReference type="InterPro" id="IPR022751">
    <property type="entry name" value="Alpha_mannosyltransferase"/>
</dbReference>
<evidence type="ECO:0000256" key="3">
    <source>
        <dbReference type="ARBA" id="ARBA00022676"/>
    </source>
</evidence>
<keyword evidence="5" id="KW-0812">Transmembrane</keyword>
<dbReference type="InterPro" id="IPR029044">
    <property type="entry name" value="Nucleotide-diphossugar_trans"/>
</dbReference>
<keyword evidence="11" id="KW-1185">Reference proteome</keyword>
<evidence type="ECO:0000313" key="11">
    <source>
        <dbReference type="Proteomes" id="UP001251528"/>
    </source>
</evidence>
<dbReference type="AlphaFoldDB" id="A0AAJ0CTJ2"/>
<evidence type="ECO:0000256" key="8">
    <source>
        <dbReference type="ARBA" id="ARBA00023136"/>
    </source>
</evidence>
<dbReference type="EMBL" id="JASWJB010000052">
    <property type="protein sequence ID" value="KAK2604005.1"/>
    <property type="molecule type" value="Genomic_DNA"/>
</dbReference>
<comment type="subcellular location">
    <subcellularLocation>
        <location evidence="1">Membrane</location>
        <topology evidence="1">Single-pass type II membrane protein</topology>
    </subcellularLocation>
</comment>
<evidence type="ECO:0000256" key="7">
    <source>
        <dbReference type="ARBA" id="ARBA00022989"/>
    </source>
</evidence>
<evidence type="ECO:0000256" key="9">
    <source>
        <dbReference type="ARBA" id="ARBA00023180"/>
    </source>
</evidence>
<dbReference type="GO" id="GO:0016020">
    <property type="term" value="C:membrane"/>
    <property type="evidence" value="ECO:0007669"/>
    <property type="project" value="UniProtKB-SubCell"/>
</dbReference>
<proteinExistence type="inferred from homology"/>
<protein>
    <recommendedName>
        <fullName evidence="12">Alpha-1,3-mannosyltransferase</fullName>
    </recommendedName>
</protein>
<evidence type="ECO:0008006" key="12">
    <source>
        <dbReference type="Google" id="ProtNLM"/>
    </source>
</evidence>
<keyword evidence="4" id="KW-0808">Transferase</keyword>